<comment type="caution">
    <text evidence="1">The sequence shown here is derived from an EMBL/GenBank/DDBJ whole genome shotgun (WGS) entry which is preliminary data.</text>
</comment>
<sequence>MLTQMQIDMAKSLYEQAHRAAEFAHASWLVHQKLYRFMFPLASEAEFEKLMAVQNAHYEQAIEYMKQMHEAYERMLKTADVSNNASKKL</sequence>
<evidence type="ECO:0000313" key="1">
    <source>
        <dbReference type="EMBL" id="TDR32164.1"/>
    </source>
</evidence>
<evidence type="ECO:0000313" key="2">
    <source>
        <dbReference type="Proteomes" id="UP000294480"/>
    </source>
</evidence>
<gene>
    <name evidence="1" type="ORF">DFR44_10547</name>
</gene>
<protein>
    <submittedName>
        <fullName evidence="1">Uncharacterized protein</fullName>
    </submittedName>
</protein>
<dbReference type="EMBL" id="SNZE01000005">
    <property type="protein sequence ID" value="TDR32164.1"/>
    <property type="molecule type" value="Genomic_DNA"/>
</dbReference>
<accession>A0A4R6Y9M8</accession>
<dbReference type="Proteomes" id="UP000294480">
    <property type="component" value="Unassembled WGS sequence"/>
</dbReference>
<organism evidence="1 2">
    <name type="scientific">Hydromonas duriensis</name>
    <dbReference type="NCBI Taxonomy" id="1527608"/>
    <lineage>
        <taxon>Bacteria</taxon>
        <taxon>Pseudomonadati</taxon>
        <taxon>Pseudomonadota</taxon>
        <taxon>Betaproteobacteria</taxon>
        <taxon>Burkholderiales</taxon>
        <taxon>Burkholderiaceae</taxon>
        <taxon>Hydromonas</taxon>
    </lineage>
</organism>
<reference evidence="1 2" key="1">
    <citation type="submission" date="2019-03" db="EMBL/GenBank/DDBJ databases">
        <title>Genomic Encyclopedia of Type Strains, Phase IV (KMG-IV): sequencing the most valuable type-strain genomes for metagenomic binning, comparative biology and taxonomic classification.</title>
        <authorList>
            <person name="Goeker M."/>
        </authorList>
    </citation>
    <scope>NUCLEOTIDE SEQUENCE [LARGE SCALE GENOMIC DNA]</scope>
    <source>
        <strain evidence="1 2">DSM 102852</strain>
    </source>
</reference>
<name>A0A4R6Y9M8_9BURK</name>
<proteinExistence type="predicted"/>
<dbReference type="RefSeq" id="WP_133619322.1">
    <property type="nucleotide sequence ID" value="NZ_SNZE01000005.1"/>
</dbReference>
<keyword evidence="2" id="KW-1185">Reference proteome</keyword>
<dbReference type="OrthoDB" id="9863756at2"/>
<dbReference type="AlphaFoldDB" id="A0A4R6Y9M8"/>